<feature type="compositionally biased region" description="Basic and acidic residues" evidence="6">
    <location>
        <begin position="665"/>
        <end position="681"/>
    </location>
</feature>
<evidence type="ECO:0000256" key="2">
    <source>
        <dbReference type="ARBA" id="ARBA00022771"/>
    </source>
</evidence>
<feature type="region of interest" description="Disordered" evidence="6">
    <location>
        <begin position="225"/>
        <end position="252"/>
    </location>
</feature>
<evidence type="ECO:0000256" key="4">
    <source>
        <dbReference type="PROSITE-ProRule" id="PRU00175"/>
    </source>
</evidence>
<keyword evidence="3" id="KW-0862">Zinc</keyword>
<evidence type="ECO:0000256" key="3">
    <source>
        <dbReference type="ARBA" id="ARBA00022833"/>
    </source>
</evidence>
<feature type="compositionally biased region" description="Pro residues" evidence="6">
    <location>
        <begin position="327"/>
        <end position="346"/>
    </location>
</feature>
<dbReference type="InterPro" id="IPR018957">
    <property type="entry name" value="Znf_C3HC4_RING-type"/>
</dbReference>
<dbReference type="EMBL" id="JAUCMV010000005">
    <property type="protein sequence ID" value="KAK0398366.1"/>
    <property type="molecule type" value="Genomic_DNA"/>
</dbReference>
<dbReference type="Gene3D" id="3.30.40.10">
    <property type="entry name" value="Zinc/RING finger domain, C3HC4 (zinc finger)"/>
    <property type="match status" value="1"/>
</dbReference>
<organism evidence="8 9">
    <name type="scientific">Steinernema hermaphroditum</name>
    <dbReference type="NCBI Taxonomy" id="289476"/>
    <lineage>
        <taxon>Eukaryota</taxon>
        <taxon>Metazoa</taxon>
        <taxon>Ecdysozoa</taxon>
        <taxon>Nematoda</taxon>
        <taxon>Chromadorea</taxon>
        <taxon>Rhabditida</taxon>
        <taxon>Tylenchina</taxon>
        <taxon>Panagrolaimomorpha</taxon>
        <taxon>Strongyloidoidea</taxon>
        <taxon>Steinernematidae</taxon>
        <taxon>Steinernema</taxon>
    </lineage>
</organism>
<feature type="domain" description="RING-type" evidence="7">
    <location>
        <begin position="427"/>
        <end position="469"/>
    </location>
</feature>
<dbReference type="InterPro" id="IPR001841">
    <property type="entry name" value="Znf_RING"/>
</dbReference>
<dbReference type="Pfam" id="PF00097">
    <property type="entry name" value="zf-C3HC4"/>
    <property type="match status" value="1"/>
</dbReference>
<dbReference type="SUPFAM" id="SSF57850">
    <property type="entry name" value="RING/U-box"/>
    <property type="match status" value="1"/>
</dbReference>
<keyword evidence="1" id="KW-0479">Metal-binding</keyword>
<feature type="compositionally biased region" description="Acidic residues" evidence="6">
    <location>
        <begin position="94"/>
        <end position="104"/>
    </location>
</feature>
<evidence type="ECO:0000256" key="1">
    <source>
        <dbReference type="ARBA" id="ARBA00022723"/>
    </source>
</evidence>
<dbReference type="InterPro" id="IPR013083">
    <property type="entry name" value="Znf_RING/FYVE/PHD"/>
</dbReference>
<gene>
    <name evidence="8" type="ORF">QR680_002562</name>
</gene>
<evidence type="ECO:0000259" key="7">
    <source>
        <dbReference type="PROSITE" id="PS50089"/>
    </source>
</evidence>
<evidence type="ECO:0000313" key="9">
    <source>
        <dbReference type="Proteomes" id="UP001175271"/>
    </source>
</evidence>
<reference evidence="8" key="1">
    <citation type="submission" date="2023-06" db="EMBL/GenBank/DDBJ databases">
        <title>Genomic analysis of the entomopathogenic nematode Steinernema hermaphroditum.</title>
        <authorList>
            <person name="Schwarz E.M."/>
            <person name="Heppert J.K."/>
            <person name="Baniya A."/>
            <person name="Schwartz H.T."/>
            <person name="Tan C.-H."/>
            <person name="Antoshechkin I."/>
            <person name="Sternberg P.W."/>
            <person name="Goodrich-Blair H."/>
            <person name="Dillman A.R."/>
        </authorList>
    </citation>
    <scope>NUCLEOTIDE SEQUENCE</scope>
    <source>
        <strain evidence="8">PS9179</strain>
        <tissue evidence="8">Whole animal</tissue>
    </source>
</reference>
<evidence type="ECO:0000256" key="5">
    <source>
        <dbReference type="SAM" id="Coils"/>
    </source>
</evidence>
<dbReference type="AlphaFoldDB" id="A0AA39H424"/>
<feature type="region of interest" description="Disordered" evidence="6">
    <location>
        <begin position="1"/>
        <end position="165"/>
    </location>
</feature>
<dbReference type="GO" id="GO:0008270">
    <property type="term" value="F:zinc ion binding"/>
    <property type="evidence" value="ECO:0007669"/>
    <property type="project" value="UniProtKB-KW"/>
</dbReference>
<keyword evidence="5" id="KW-0175">Coiled coil</keyword>
<sequence length="734" mass="81479">MEDDRKAKPNDAPQNEEPLAQEQQAEAKDASVENNDENADARISFQAPAEERSSAAPASSDPAGVDIGRIHEIRPENVNQNLVADFAPPALEDSGAEGMDEAEDMANSPPSSPDAAANEDRVDMIGASSDRNAAKGSPYNKQNSGNDFEEHWGPDPAPRIAAAQAFRQPYANFNAPPRPIRSLIVDYNNEPHDNRRPLQNNPPRLASLASMAIPNHLSSLSVRVDNHVPMDPNPASGPGPSGRAPPRSFYGTRYAPYTNPPVPPHPTFPAPFGSAPAPPSPLLLGTLPPSNFHRFPFFDFSSNNSYSSSSNSMFASHFPPAHQRPTPLIPPNPTAPRPGGPQPLPAGPNNAGPSAQANNAQPPNNNTNNNNRPSPNSRRHVPLRDLYPRAYFMPPTSVGNLFSLTDTAVQSVALNSLIRQIADNVECPNCHEIMRDPVSLSPCNHSICSNCSRQYTSQQRTANPVCLQCAVAIRTIARNPVLDNIAQAFDSYTRSVSNNAPQLSVNQQRGARNVWSRQTYFDVTKGDFAVMEQNMSEDKKDIYEEVELLKMFTKLSVATILKLKSQLAVTEKDISEQLTCNTYHKRKAEQAKLVKEMKSSACELLKMNNDVAEKWLEFSNYLHSYCERVIEQNKEVNELLQNAQEFETVRDQNIIPDYLKENDKESIESPVLEKTREDVPKKKLTPTSRLAEAEAAYEEVKRRNELSEKRNETHKKEVMADYEKFYEQFKNSLR</sequence>
<feature type="compositionally biased region" description="Low complexity" evidence="6">
    <location>
        <begin position="54"/>
        <end position="63"/>
    </location>
</feature>
<dbReference type="Proteomes" id="UP001175271">
    <property type="component" value="Unassembled WGS sequence"/>
</dbReference>
<feature type="coiled-coil region" evidence="5">
    <location>
        <begin position="690"/>
        <end position="717"/>
    </location>
</feature>
<feature type="compositionally biased region" description="Low complexity" evidence="6">
    <location>
        <begin position="12"/>
        <end position="24"/>
    </location>
</feature>
<feature type="region of interest" description="Disordered" evidence="6">
    <location>
        <begin position="309"/>
        <end position="381"/>
    </location>
</feature>
<evidence type="ECO:0000256" key="6">
    <source>
        <dbReference type="SAM" id="MobiDB-lite"/>
    </source>
</evidence>
<feature type="region of interest" description="Disordered" evidence="6">
    <location>
        <begin position="665"/>
        <end position="690"/>
    </location>
</feature>
<name>A0AA39H424_9BILA</name>
<protein>
    <recommendedName>
        <fullName evidence="7">RING-type domain-containing protein</fullName>
    </recommendedName>
</protein>
<comment type="caution">
    <text evidence="8">The sequence shown here is derived from an EMBL/GenBank/DDBJ whole genome shotgun (WGS) entry which is preliminary data.</text>
</comment>
<dbReference type="PROSITE" id="PS50089">
    <property type="entry name" value="ZF_RING_2"/>
    <property type="match status" value="1"/>
</dbReference>
<feature type="compositionally biased region" description="Low complexity" evidence="6">
    <location>
        <begin position="238"/>
        <end position="248"/>
    </location>
</feature>
<keyword evidence="2 4" id="KW-0863">Zinc-finger</keyword>
<feature type="compositionally biased region" description="Low complexity" evidence="6">
    <location>
        <begin position="309"/>
        <end position="318"/>
    </location>
</feature>
<proteinExistence type="predicted"/>
<feature type="compositionally biased region" description="Low complexity" evidence="6">
    <location>
        <begin position="347"/>
        <end position="376"/>
    </location>
</feature>
<evidence type="ECO:0000313" key="8">
    <source>
        <dbReference type="EMBL" id="KAK0398366.1"/>
    </source>
</evidence>
<accession>A0AA39H424</accession>
<keyword evidence="9" id="KW-1185">Reference proteome</keyword>